<protein>
    <submittedName>
        <fullName evidence="2">Uncharacterized protein</fullName>
    </submittedName>
</protein>
<dbReference type="Proteomes" id="UP001327560">
    <property type="component" value="Chromosome 3"/>
</dbReference>
<evidence type="ECO:0000313" key="2">
    <source>
        <dbReference type="EMBL" id="WOL01095.1"/>
    </source>
</evidence>
<organism evidence="2 3">
    <name type="scientific">Canna indica</name>
    <name type="common">Indian-shot</name>
    <dbReference type="NCBI Taxonomy" id="4628"/>
    <lineage>
        <taxon>Eukaryota</taxon>
        <taxon>Viridiplantae</taxon>
        <taxon>Streptophyta</taxon>
        <taxon>Embryophyta</taxon>
        <taxon>Tracheophyta</taxon>
        <taxon>Spermatophyta</taxon>
        <taxon>Magnoliopsida</taxon>
        <taxon>Liliopsida</taxon>
        <taxon>Zingiberales</taxon>
        <taxon>Cannaceae</taxon>
        <taxon>Canna</taxon>
    </lineage>
</organism>
<accession>A0AAQ3QA10</accession>
<dbReference type="AlphaFoldDB" id="A0AAQ3QA10"/>
<keyword evidence="3" id="KW-1185">Reference proteome</keyword>
<gene>
    <name evidence="2" type="ORF">Cni_G09808</name>
</gene>
<reference evidence="2 3" key="1">
    <citation type="submission" date="2023-10" db="EMBL/GenBank/DDBJ databases">
        <title>Chromosome-scale genome assembly provides insights into flower coloration mechanisms of Canna indica.</title>
        <authorList>
            <person name="Li C."/>
        </authorList>
    </citation>
    <scope>NUCLEOTIDE SEQUENCE [LARGE SCALE GENOMIC DNA]</scope>
    <source>
        <tissue evidence="2">Flower</tissue>
    </source>
</reference>
<sequence>MPNNNVEQSKGKQIMEVDNTVNVDFGNFYFNTEKREIITEDFGKEEHSKINQAELLAEKLTDSFKKIMDNENAKEDFLEAGFHLEASRIGTSEGAKARRGSVTNSNMGNHHLLNIPIVYKGPKVKKKRSSKESSALKDDGDPSVSVIDIK</sequence>
<feature type="compositionally biased region" description="Basic and acidic residues" evidence="1">
    <location>
        <begin position="130"/>
        <end position="140"/>
    </location>
</feature>
<feature type="region of interest" description="Disordered" evidence="1">
    <location>
        <begin position="90"/>
        <end position="109"/>
    </location>
</feature>
<evidence type="ECO:0000256" key="1">
    <source>
        <dbReference type="SAM" id="MobiDB-lite"/>
    </source>
</evidence>
<feature type="region of interest" description="Disordered" evidence="1">
    <location>
        <begin position="122"/>
        <end position="150"/>
    </location>
</feature>
<name>A0AAQ3QA10_9LILI</name>
<proteinExistence type="predicted"/>
<evidence type="ECO:0000313" key="3">
    <source>
        <dbReference type="Proteomes" id="UP001327560"/>
    </source>
</evidence>
<dbReference type="EMBL" id="CP136892">
    <property type="protein sequence ID" value="WOL01095.1"/>
    <property type="molecule type" value="Genomic_DNA"/>
</dbReference>